<dbReference type="AlphaFoldDB" id="A0A1F7FIM2"/>
<organism evidence="1 2">
    <name type="scientific">Candidatus Raymondbacteria bacterium RIFOXYD12_FULL_49_13</name>
    <dbReference type="NCBI Taxonomy" id="1817890"/>
    <lineage>
        <taxon>Bacteria</taxon>
        <taxon>Raymondiibacteriota</taxon>
    </lineage>
</organism>
<name>A0A1F7FIM2_UNCRA</name>
<accession>A0A1F7FIM2</accession>
<evidence type="ECO:0000313" key="2">
    <source>
        <dbReference type="Proteomes" id="UP000179243"/>
    </source>
</evidence>
<evidence type="ECO:0000313" key="1">
    <source>
        <dbReference type="EMBL" id="OGK06559.1"/>
    </source>
</evidence>
<dbReference type="Proteomes" id="UP000179243">
    <property type="component" value="Unassembled WGS sequence"/>
</dbReference>
<proteinExistence type="predicted"/>
<gene>
    <name evidence="1" type="ORF">A2519_15835</name>
</gene>
<sequence length="211" mass="23908">MRANGNVLTYTQYFKPGIDTVMDSANEFPKPTPENDPYQVIERMLNDNWYWAYYNRVLFNMESNYDNTMNTMPDHQFVVHQGQGDFTAGTGWSMRPPTSYASYNGDTTLRYTALYLKVGDMEYGILSKTSIRNCINVITAEKKAVSDSLGIPVENLMWVWDHTHYTDNGESGPDSAVNAFKRAKANARPTEMATARIHTGFGYTYNRGANG</sequence>
<protein>
    <submittedName>
        <fullName evidence="1">Uncharacterized protein</fullName>
    </submittedName>
</protein>
<dbReference type="EMBL" id="MFYX01000027">
    <property type="protein sequence ID" value="OGK06559.1"/>
    <property type="molecule type" value="Genomic_DNA"/>
</dbReference>
<comment type="caution">
    <text evidence="1">The sequence shown here is derived from an EMBL/GenBank/DDBJ whole genome shotgun (WGS) entry which is preliminary data.</text>
</comment>
<reference evidence="1 2" key="1">
    <citation type="journal article" date="2016" name="Nat. Commun.">
        <title>Thousands of microbial genomes shed light on interconnected biogeochemical processes in an aquifer system.</title>
        <authorList>
            <person name="Anantharaman K."/>
            <person name="Brown C.T."/>
            <person name="Hug L.A."/>
            <person name="Sharon I."/>
            <person name="Castelle C.J."/>
            <person name="Probst A.J."/>
            <person name="Thomas B.C."/>
            <person name="Singh A."/>
            <person name="Wilkins M.J."/>
            <person name="Karaoz U."/>
            <person name="Brodie E.L."/>
            <person name="Williams K.H."/>
            <person name="Hubbard S.S."/>
            <person name="Banfield J.F."/>
        </authorList>
    </citation>
    <scope>NUCLEOTIDE SEQUENCE [LARGE SCALE GENOMIC DNA]</scope>
</reference>